<gene>
    <name evidence="1" type="ORF">SAMN05216272_111114</name>
</gene>
<evidence type="ECO:0008006" key="3">
    <source>
        <dbReference type="Google" id="ProtNLM"/>
    </source>
</evidence>
<evidence type="ECO:0000313" key="2">
    <source>
        <dbReference type="Proteomes" id="UP000199636"/>
    </source>
</evidence>
<name>A0A1G8LEY6_9PSED</name>
<accession>A0A1G8LEY6</accession>
<dbReference type="STRING" id="428992.SAMN05216272_111114"/>
<keyword evidence="2" id="KW-1185">Reference proteome</keyword>
<evidence type="ECO:0000313" key="1">
    <source>
        <dbReference type="EMBL" id="SDI54236.1"/>
    </source>
</evidence>
<dbReference type="Proteomes" id="UP000199636">
    <property type="component" value="Unassembled WGS sequence"/>
</dbReference>
<protein>
    <recommendedName>
        <fullName evidence="3">Bacteriophage protein</fullName>
    </recommendedName>
</protein>
<reference evidence="2" key="1">
    <citation type="submission" date="2016-10" db="EMBL/GenBank/DDBJ databases">
        <authorList>
            <person name="Varghese N."/>
            <person name="Submissions S."/>
        </authorList>
    </citation>
    <scope>NUCLEOTIDE SEQUENCE [LARGE SCALE GENOMIC DNA]</scope>
    <source>
        <strain evidence="2">CCM 7469</strain>
    </source>
</reference>
<dbReference type="EMBL" id="FNDS01000011">
    <property type="protein sequence ID" value="SDI54236.1"/>
    <property type="molecule type" value="Genomic_DNA"/>
</dbReference>
<dbReference type="AlphaFoldDB" id="A0A1G8LEY6"/>
<organism evidence="1 2">
    <name type="scientific">Pseudomonas panipatensis</name>
    <dbReference type="NCBI Taxonomy" id="428992"/>
    <lineage>
        <taxon>Bacteria</taxon>
        <taxon>Pseudomonadati</taxon>
        <taxon>Pseudomonadota</taxon>
        <taxon>Gammaproteobacteria</taxon>
        <taxon>Pseudomonadales</taxon>
        <taxon>Pseudomonadaceae</taxon>
        <taxon>Pseudomonas</taxon>
    </lineage>
</organism>
<proteinExistence type="predicted"/>
<sequence>MAQLDVTEVLLDPDFMDSGLVCKRSTQAVGDNGRAANATTSIPFAGVVTSDKGDILERLAGGERKKGSITIHTMFRLTAGSGEDSISDIVTWQGRDYTVANVNDYSHFGRGFVAASCDLLPLAG</sequence>
<dbReference type="OrthoDB" id="8449625at2"/>
<dbReference type="RefSeq" id="WP_090266792.1">
    <property type="nucleotide sequence ID" value="NZ_FNDS01000011.1"/>
</dbReference>